<name>A0A430L7W3_9HYPO</name>
<dbReference type="InterPro" id="IPR021833">
    <property type="entry name" value="DUF3425"/>
</dbReference>
<comment type="similarity">
    <text evidence="1">Belongs to the FAD-binding monooxygenase family.</text>
</comment>
<keyword evidence="3" id="KW-0274">FAD</keyword>
<accession>A0A430L7W3</accession>
<dbReference type="GO" id="GO:0050660">
    <property type="term" value="F:flavin adenine dinucleotide binding"/>
    <property type="evidence" value="ECO:0007669"/>
    <property type="project" value="InterPro"/>
</dbReference>
<proteinExistence type="inferred from homology"/>
<dbReference type="EMBL" id="MIKF01000352">
    <property type="protein sequence ID" value="RTE71760.1"/>
    <property type="molecule type" value="Genomic_DNA"/>
</dbReference>
<reference evidence="6 7" key="1">
    <citation type="submission" date="2017-06" db="EMBL/GenBank/DDBJ databases">
        <title>Comparative genomic analysis of Ambrosia Fusariam Clade fungi.</title>
        <authorList>
            <person name="Stajich J.E."/>
            <person name="Carrillo J."/>
            <person name="Kijimoto T."/>
            <person name="Eskalen A."/>
            <person name="O'Donnell K."/>
            <person name="Kasson M."/>
        </authorList>
    </citation>
    <scope>NUCLEOTIDE SEQUENCE [LARGE SCALE GENOMIC DNA]</scope>
    <source>
        <strain evidence="6 7">UCR1854</strain>
    </source>
</reference>
<dbReference type="GO" id="GO:0004499">
    <property type="term" value="F:N,N-dimethylaniline monooxygenase activity"/>
    <property type="evidence" value="ECO:0007669"/>
    <property type="project" value="InterPro"/>
</dbReference>
<protein>
    <recommendedName>
        <fullName evidence="8">FAD/NAD(P)-binding domain-containing protein</fullName>
    </recommendedName>
</protein>
<dbReference type="Pfam" id="PF11905">
    <property type="entry name" value="DUF3425"/>
    <property type="match status" value="1"/>
</dbReference>
<dbReference type="InterPro" id="IPR036188">
    <property type="entry name" value="FAD/NAD-bd_sf"/>
</dbReference>
<dbReference type="GO" id="GO:0050661">
    <property type="term" value="F:NADP binding"/>
    <property type="evidence" value="ECO:0007669"/>
    <property type="project" value="InterPro"/>
</dbReference>
<sequence>MSHKHPTYDDNGSHSVKEPYVASAQYHSQPSYLRVICAGAGAAGILLAYRMQKSFQNFDLVELGKEQGMIVYSDEILTASIGMRTGIRAVRATCEPAHNYTYPFEPNPERSSFYAYHDEILKYFENFVDKYNLDRFIRLRSKVVSAVWSEEKGVYDIEIETPDGIVKDWGHTFVNGCGFLNDWKWPDIEGLDSFEGTLLHTANWDPAANYDGKTVAVIGNGSSGIQVIPEVQKTAKKVIAFMRSPTWVFPSIAEDLLKEENEEASQEIMERSREQAQHFYTEEEKATFRNDPDEFLAYRKRIEASMNDNYPMFLKDDPAVEKAREFLTEKMHRRIGPEHEDLKKILIPSWTPGCRRVTPGPGYLEALTKPNVRTVIRGVDRCGKDGLVDDAGEFHKVDMIICATGFKIAFAPPFLVRGVDGVNMADEFKVEPKVYLAMTVPKFPNYFVVNGVRGNWAVGSVLASVRRVSMTVKSTFEVRPEPIDDLYEHIDEFHSRSIWSDDCSSWYKGGVKNGKVWIWGGSGLHYMRTIRMVRWEDYKYRYHRRNVWSFLGNGWTGAQVKRDRANVSPYIRNSDTPWEFDELGSKKTQEELRQQFMDLVNKEDCSLLHRLVAENDQLLKVHEHCQSKIEGLVHWSQDCLEFTQNPSLSFKATCSRDGGSSHSAASGPAVQKLPADPTLLTNDDGDLDNIEPSSNNPATRPQPSIISQISSALRKQQVSLKPDCSSSDLIESVIMWKIANAESLGSESLIAHLGLDDAPIHMNMSKVRSAICWPSFYESLHRALYHNEPIPHASPGDIALDNLNAMPTLVKERRSIYYLSFVHLQQYRASFPGLPEYFAAYWITYTYVTFLTFPTETNLKKCPMWLRPTHGQFENDHPGNIDFYVWPMVREELTRAWPKHDIRRLTHSVVQNMVLLEFPGKLGSTQIMLKPDLSDLELTPTFHQGILDLQNYRIKETFRQRYPELFELFRMPDLHCPETQDRPNESVSEDDLSGDMDAGLARWNLDMPTSAFMLDDDMQDPSAIFNMTEIGTDFSLRFLDFYDPSVGDRAWDEFYHSLVP</sequence>
<comment type="caution">
    <text evidence="6">The sequence shown here is derived from an EMBL/GenBank/DDBJ whole genome shotgun (WGS) entry which is preliminary data.</text>
</comment>
<evidence type="ECO:0000313" key="7">
    <source>
        <dbReference type="Proteomes" id="UP000287124"/>
    </source>
</evidence>
<dbReference type="AlphaFoldDB" id="A0A430L7W3"/>
<organism evidence="6 7">
    <name type="scientific">Fusarium euwallaceae</name>
    <dbReference type="NCBI Taxonomy" id="1147111"/>
    <lineage>
        <taxon>Eukaryota</taxon>
        <taxon>Fungi</taxon>
        <taxon>Dikarya</taxon>
        <taxon>Ascomycota</taxon>
        <taxon>Pezizomycotina</taxon>
        <taxon>Sordariomycetes</taxon>
        <taxon>Hypocreomycetidae</taxon>
        <taxon>Hypocreales</taxon>
        <taxon>Nectriaceae</taxon>
        <taxon>Fusarium</taxon>
        <taxon>Fusarium solani species complex</taxon>
    </lineage>
</organism>
<dbReference type="Pfam" id="PF00743">
    <property type="entry name" value="FMO-like"/>
    <property type="match status" value="1"/>
</dbReference>
<keyword evidence="4" id="KW-0560">Oxidoreductase</keyword>
<dbReference type="InterPro" id="IPR020946">
    <property type="entry name" value="Flavin_mOase-like"/>
</dbReference>
<evidence type="ECO:0000256" key="3">
    <source>
        <dbReference type="ARBA" id="ARBA00022827"/>
    </source>
</evidence>
<dbReference type="PANTHER" id="PTHR42877:SF8">
    <property type="entry name" value="MONOOXYGENASE"/>
    <property type="match status" value="1"/>
</dbReference>
<evidence type="ECO:0000256" key="4">
    <source>
        <dbReference type="ARBA" id="ARBA00023002"/>
    </source>
</evidence>
<gene>
    <name evidence="6" type="ORF">BHE90_013841</name>
</gene>
<dbReference type="PANTHER" id="PTHR42877">
    <property type="entry name" value="L-ORNITHINE N(5)-MONOOXYGENASE-RELATED"/>
    <property type="match status" value="1"/>
</dbReference>
<dbReference type="SUPFAM" id="SSF51905">
    <property type="entry name" value="FAD/NAD(P)-binding domain"/>
    <property type="match status" value="3"/>
</dbReference>
<evidence type="ECO:0000313" key="6">
    <source>
        <dbReference type="EMBL" id="RTE71760.1"/>
    </source>
</evidence>
<dbReference type="Gene3D" id="3.50.50.60">
    <property type="entry name" value="FAD/NAD(P)-binding domain"/>
    <property type="match status" value="2"/>
</dbReference>
<keyword evidence="7" id="KW-1185">Reference proteome</keyword>
<dbReference type="Proteomes" id="UP000287124">
    <property type="component" value="Unassembled WGS sequence"/>
</dbReference>
<evidence type="ECO:0000256" key="2">
    <source>
        <dbReference type="ARBA" id="ARBA00022630"/>
    </source>
</evidence>
<evidence type="ECO:0000256" key="1">
    <source>
        <dbReference type="ARBA" id="ARBA00010139"/>
    </source>
</evidence>
<dbReference type="InterPro" id="IPR051209">
    <property type="entry name" value="FAD-bind_Monooxygenase_sf"/>
</dbReference>
<feature type="compositionally biased region" description="Low complexity" evidence="5">
    <location>
        <begin position="658"/>
        <end position="669"/>
    </location>
</feature>
<feature type="region of interest" description="Disordered" evidence="5">
    <location>
        <begin position="654"/>
        <end position="703"/>
    </location>
</feature>
<keyword evidence="2" id="KW-0285">Flavoprotein</keyword>
<evidence type="ECO:0008006" key="8">
    <source>
        <dbReference type="Google" id="ProtNLM"/>
    </source>
</evidence>
<evidence type="ECO:0000256" key="5">
    <source>
        <dbReference type="SAM" id="MobiDB-lite"/>
    </source>
</evidence>